<feature type="compositionally biased region" description="Polar residues" evidence="1">
    <location>
        <begin position="490"/>
        <end position="504"/>
    </location>
</feature>
<feature type="compositionally biased region" description="Acidic residues" evidence="1">
    <location>
        <begin position="572"/>
        <end position="587"/>
    </location>
</feature>
<feature type="compositionally biased region" description="Gly residues" evidence="1">
    <location>
        <begin position="670"/>
        <end position="680"/>
    </location>
</feature>
<name>A0ABR1TIS1_9PEZI</name>
<evidence type="ECO:0000256" key="1">
    <source>
        <dbReference type="SAM" id="MobiDB-lite"/>
    </source>
</evidence>
<feature type="compositionally biased region" description="Polar residues" evidence="1">
    <location>
        <begin position="166"/>
        <end position="183"/>
    </location>
</feature>
<feature type="compositionally biased region" description="Low complexity" evidence="1">
    <location>
        <begin position="505"/>
        <end position="520"/>
    </location>
</feature>
<reference evidence="2 3" key="1">
    <citation type="submission" date="2023-01" db="EMBL/GenBank/DDBJ databases">
        <title>Analysis of 21 Apiospora genomes using comparative genomics revels a genus with tremendous synthesis potential of carbohydrate active enzymes and secondary metabolites.</title>
        <authorList>
            <person name="Sorensen T."/>
        </authorList>
    </citation>
    <scope>NUCLEOTIDE SEQUENCE [LARGE SCALE GENOMIC DNA]</scope>
    <source>
        <strain evidence="2 3">CBS 83171</strain>
    </source>
</reference>
<protein>
    <submittedName>
        <fullName evidence="2">Uncharacterized protein</fullName>
    </submittedName>
</protein>
<feature type="compositionally biased region" description="Low complexity" evidence="1">
    <location>
        <begin position="88"/>
        <end position="102"/>
    </location>
</feature>
<evidence type="ECO:0000313" key="2">
    <source>
        <dbReference type="EMBL" id="KAK8046529.1"/>
    </source>
</evidence>
<gene>
    <name evidence="2" type="ORF">PG996_014593</name>
</gene>
<comment type="caution">
    <text evidence="2">The sequence shown here is derived from an EMBL/GenBank/DDBJ whole genome shotgun (WGS) entry which is preliminary data.</text>
</comment>
<proteinExistence type="predicted"/>
<feature type="region of interest" description="Disordered" evidence="1">
    <location>
        <begin position="490"/>
        <end position="621"/>
    </location>
</feature>
<accession>A0ABR1TIS1</accession>
<keyword evidence="3" id="KW-1185">Reference proteome</keyword>
<feature type="compositionally biased region" description="Low complexity" evidence="1">
    <location>
        <begin position="551"/>
        <end position="571"/>
    </location>
</feature>
<sequence>MSDAGGNPASNSNDSPAAAKPGAPKDRSCPYCAQPFTSSSLGRHLDLYIKEKNPKPPDGLHDVDAIRKMRGTITRRQPRGSLARRDASTPSTPTGSTATAPGKSSAHDANTQRPSIPKEGQYFVDQAPKWPLPPSWEATGVMNDLPPRNGGFQPGSQWDEADPTRRQSLQPQRVPSRAAQKQQLDARQKLTDAVDTARAAELALREMLSSWRAAKYVFFIPAEVRSWRGPRRKEPRALTSFTPVYRQHIDMNSVPFDFDPLALDFPALTLQCLQAPPTLFSSTPHPTSTSWSIQPPAQKQFDALKTWFQEEFRKWKVACAAATTASSDDLTYPPSQTHAPLDLRESVKKAEKAAANLEKQVNEHLQSTYAVWEQLTPQRRSELWTLELARSVGRRQKEVDKFKESQHYLRQENVNLKSQIDQLNHLQQPREFRVMPPATVPFNPSIVSYCLEFGMKGSQAVGLNLDDRHVDLTTLVSRAIERWKNVIASSRGSGMSSQRPFEQSTPTPATANAATPDSPAIAQPKHAASLQAQTRHTAAAPGATPSNDVRANTTPTTTASASASAASVANDDNSDQDADAEMEEDDFPMSTSTPAVAKPPQQQQQQLEVPRTRRVGGGTEGRFAVDGLATQTADMGRSLQTLNNSAQGTNQRVRNTTNKTGYGAPVQSVGAGGGDPMYMD</sequence>
<dbReference type="Proteomes" id="UP001446871">
    <property type="component" value="Unassembled WGS sequence"/>
</dbReference>
<feature type="region of interest" description="Disordered" evidence="1">
    <location>
        <begin position="645"/>
        <end position="680"/>
    </location>
</feature>
<dbReference type="EMBL" id="JAQQWM010000009">
    <property type="protein sequence ID" value="KAK8046529.1"/>
    <property type="molecule type" value="Genomic_DNA"/>
</dbReference>
<feature type="compositionally biased region" description="Basic and acidic residues" evidence="1">
    <location>
        <begin position="43"/>
        <end position="67"/>
    </location>
</feature>
<feature type="region of interest" description="Disordered" evidence="1">
    <location>
        <begin position="1"/>
        <end position="186"/>
    </location>
</feature>
<organism evidence="2 3">
    <name type="scientific">Apiospora saccharicola</name>
    <dbReference type="NCBI Taxonomy" id="335842"/>
    <lineage>
        <taxon>Eukaryota</taxon>
        <taxon>Fungi</taxon>
        <taxon>Dikarya</taxon>
        <taxon>Ascomycota</taxon>
        <taxon>Pezizomycotina</taxon>
        <taxon>Sordariomycetes</taxon>
        <taxon>Xylariomycetidae</taxon>
        <taxon>Amphisphaeriales</taxon>
        <taxon>Apiosporaceae</taxon>
        <taxon>Apiospora</taxon>
    </lineage>
</organism>
<feature type="compositionally biased region" description="Low complexity" evidence="1">
    <location>
        <begin position="1"/>
        <end position="19"/>
    </location>
</feature>
<evidence type="ECO:0000313" key="3">
    <source>
        <dbReference type="Proteomes" id="UP001446871"/>
    </source>
</evidence>
<feature type="compositionally biased region" description="Polar residues" evidence="1">
    <location>
        <begin position="645"/>
        <end position="660"/>
    </location>
</feature>